<dbReference type="Pfam" id="PF03414">
    <property type="entry name" value="Glyco_transf_6"/>
    <property type="match status" value="1"/>
</dbReference>
<evidence type="ECO:0000256" key="9">
    <source>
        <dbReference type="PIRSR" id="PIRSR605076-1"/>
    </source>
</evidence>
<dbReference type="GO" id="GO:0046872">
    <property type="term" value="F:metal ion binding"/>
    <property type="evidence" value="ECO:0007669"/>
    <property type="project" value="UniProtKB-KW"/>
</dbReference>
<evidence type="ECO:0000313" key="13">
    <source>
        <dbReference type="EMBL" id="EEN48121.1"/>
    </source>
</evidence>
<evidence type="ECO:0000256" key="3">
    <source>
        <dbReference type="ARBA" id="ARBA00022525"/>
    </source>
</evidence>
<dbReference type="InterPro" id="IPR052065">
    <property type="entry name" value="Compl_asym_regulator"/>
</dbReference>
<evidence type="ECO:0000256" key="2">
    <source>
        <dbReference type="ARBA" id="ARBA00010413"/>
    </source>
</evidence>
<dbReference type="InterPro" id="IPR036383">
    <property type="entry name" value="TSP1_rpt_sf"/>
</dbReference>
<dbReference type="GO" id="GO:0016758">
    <property type="term" value="F:hexosyltransferase activity"/>
    <property type="evidence" value="ECO:0007669"/>
    <property type="project" value="InterPro"/>
</dbReference>
<dbReference type="Gene3D" id="2.60.120.200">
    <property type="match status" value="3"/>
</dbReference>
<dbReference type="InParanoid" id="C3ZGX4"/>
<dbReference type="InterPro" id="IPR005076">
    <property type="entry name" value="Glyco_trans_6"/>
</dbReference>
<dbReference type="Pfam" id="PF00629">
    <property type="entry name" value="MAM"/>
    <property type="match status" value="2"/>
</dbReference>
<feature type="binding site" evidence="10">
    <location>
        <position position="47"/>
    </location>
    <ligand>
        <name>an alpha-L-fucosyl-(1-&gt;2)-beta-D-galactosyl derivative</name>
        <dbReference type="ChEBI" id="CHEBI:140327"/>
    </ligand>
</feature>
<evidence type="ECO:0000256" key="5">
    <source>
        <dbReference type="ARBA" id="ARBA00022679"/>
    </source>
</evidence>
<keyword evidence="4" id="KW-0328">Glycosyltransferase</keyword>
<dbReference type="PANTHER" id="PTHR22906">
    <property type="entry name" value="PROPERDIN"/>
    <property type="match status" value="1"/>
</dbReference>
<dbReference type="InterPro" id="IPR000998">
    <property type="entry name" value="MAM_dom"/>
</dbReference>
<keyword evidence="11" id="KW-0464">Manganese</keyword>
<dbReference type="CDD" id="cd06263">
    <property type="entry name" value="MAM"/>
    <property type="match status" value="2"/>
</dbReference>
<protein>
    <recommendedName>
        <fullName evidence="12">MAM domain-containing protein</fullName>
    </recommendedName>
</protein>
<keyword evidence="5" id="KW-0808">Transferase</keyword>
<dbReference type="SUPFAM" id="SSF49899">
    <property type="entry name" value="Concanavalin A-like lectins/glucanases"/>
    <property type="match status" value="2"/>
</dbReference>
<keyword evidence="7" id="KW-0677">Repeat</keyword>
<feature type="active site" description="Nucleophile" evidence="9">
    <location>
        <position position="117"/>
    </location>
</feature>
<evidence type="ECO:0000256" key="10">
    <source>
        <dbReference type="PIRSR" id="PIRSR605076-2"/>
    </source>
</evidence>
<name>C3ZGX4_BRAFL</name>
<dbReference type="eggNOG" id="KOG4475">
    <property type="taxonomic scope" value="Eukaryota"/>
</dbReference>
<comment type="cofactor">
    <cofactor evidence="11">
        <name>Mn(2+)</name>
        <dbReference type="ChEBI" id="CHEBI:29035"/>
    </cofactor>
    <text evidence="11">Binds 1 Mn(2+) ion per subunit.</text>
</comment>
<dbReference type="FunFam" id="2.20.100.10:FF:000007">
    <property type="entry name" value="Thrombospondin 1"/>
    <property type="match status" value="1"/>
</dbReference>
<dbReference type="Gene3D" id="2.20.100.10">
    <property type="entry name" value="Thrombospondin type-1 (TSP1) repeat"/>
    <property type="match status" value="4"/>
</dbReference>
<evidence type="ECO:0000256" key="6">
    <source>
        <dbReference type="ARBA" id="ARBA00022729"/>
    </source>
</evidence>
<evidence type="ECO:0000256" key="1">
    <source>
        <dbReference type="ARBA" id="ARBA00004613"/>
    </source>
</evidence>
<feature type="binding site" evidence="11">
    <location>
        <position position="27"/>
    </location>
    <ligand>
        <name>Mn(2+)</name>
        <dbReference type="ChEBI" id="CHEBI:29035"/>
    </ligand>
</feature>
<dbReference type="SUPFAM" id="SSF53448">
    <property type="entry name" value="Nucleotide-diphospho-sugar transferases"/>
    <property type="match status" value="1"/>
</dbReference>
<dbReference type="AlphaFoldDB" id="C3ZGX4"/>
<gene>
    <name evidence="13" type="ORF">BRAFLDRAFT_84979</name>
</gene>
<evidence type="ECO:0000256" key="11">
    <source>
        <dbReference type="PIRSR" id="PIRSR605076-3"/>
    </source>
</evidence>
<dbReference type="SMART" id="SM00137">
    <property type="entry name" value="MAM"/>
    <property type="match status" value="2"/>
</dbReference>
<keyword evidence="11" id="KW-0479">Metal-binding</keyword>
<dbReference type="FunFam" id="2.20.100.10:FF:000001">
    <property type="entry name" value="semaphorin-5A isoform X1"/>
    <property type="match status" value="2"/>
</dbReference>
<dbReference type="GO" id="GO:0005975">
    <property type="term" value="P:carbohydrate metabolic process"/>
    <property type="evidence" value="ECO:0007669"/>
    <property type="project" value="InterPro"/>
</dbReference>
<dbReference type="InterPro" id="IPR029044">
    <property type="entry name" value="Nucleotide-diphossugar_trans"/>
</dbReference>
<evidence type="ECO:0000256" key="4">
    <source>
        <dbReference type="ARBA" id="ARBA00022676"/>
    </source>
</evidence>
<evidence type="ECO:0000259" key="12">
    <source>
        <dbReference type="PROSITE" id="PS50060"/>
    </source>
</evidence>
<sequence length="776" mass="85817">MLKMEAINKLVLRRNEDLNYVFCMNVDFRFVGKFGAEALGDLVGTLHPGYYWKNRYSFPYETNTDSKAYVAPTEGEMYFAGGLYGGNRESMLKLTEICAKTRAEDNINGVEAIWHDESYLNRYFVDHPPTRILSPEYCFPRDYCVWKEQGKQMGTMDSTPVVCLILLAVSTVVYAQSCDFDNLDFCGWTQAADDELDWLINAGPTSARLFAQNFGRPELGTGPMADHTLGTDTGGYATIAHTGHNDGDRARLVSQEYTVDVILRFWYHLFGSNIFLNVYLEKGGTLNPIFQDYEIASTDDTWKQKVLSIVATGPYKIVFETGRDGSFRCQAAIDDLDIIMCGGVCEIPPEPHLDCTFDRDMCGFQQDSNDDIDWTRHMRATPNRVYAIQHSAPGAKTGPFHDHTQGRYHDGTLQVYTRVSGSTDTQLQWELSGDRGDTWHRAIINHNITDNYQVIFHGDIGGFLSDFAIDDVRTWNETCEAYGGWGGWGNWTDCTATCGGGIQSRTRHCDSPPPPYGFTCVGDDDGDMADTEQQDCNKQPCPVDGGWGPWQAAGDCSVTCGQGLQPTERHCDSPAPQHGGMQCMGSSSFRQPCDEGPCPIDGEWSPWSGFSACNVTCGGGIQLRTRLCDNPPPQHGGDNCVGDDDGDGADTDVVTCNANPCPVDGGWSQWLPWETCSQSCGGGTQKRVRTCTEPAPQYTGNGCQGDTDGDGTDEEFQPCQTQTCPDTAYRIARIVFDVLVREGICTLYLRNTFIFLDVMFDAKANGGEDNSYDCHA</sequence>
<dbReference type="SUPFAM" id="SSF82895">
    <property type="entry name" value="TSP-1 type 1 repeat"/>
    <property type="match status" value="4"/>
</dbReference>
<dbReference type="EMBL" id="GG666621">
    <property type="protein sequence ID" value="EEN48121.1"/>
    <property type="molecule type" value="Genomic_DNA"/>
</dbReference>
<comment type="similarity">
    <text evidence="2">Belongs to the glycosyltransferase 6 family.</text>
</comment>
<dbReference type="Gene3D" id="3.90.550.10">
    <property type="entry name" value="Spore Coat Polysaccharide Biosynthesis Protein SpsA, Chain A"/>
    <property type="match status" value="1"/>
</dbReference>
<accession>C3ZGX4</accession>
<comment type="subcellular location">
    <subcellularLocation>
        <location evidence="1">Secreted</location>
    </subcellularLocation>
</comment>
<reference evidence="13" key="1">
    <citation type="journal article" date="2008" name="Nature">
        <title>The amphioxus genome and the evolution of the chordate karyotype.</title>
        <authorList>
            <consortium name="US DOE Joint Genome Institute (JGI-PGF)"/>
            <person name="Putnam N.H."/>
            <person name="Butts T."/>
            <person name="Ferrier D.E.K."/>
            <person name="Furlong R.F."/>
            <person name="Hellsten U."/>
            <person name="Kawashima T."/>
            <person name="Robinson-Rechavi M."/>
            <person name="Shoguchi E."/>
            <person name="Terry A."/>
            <person name="Yu J.-K."/>
            <person name="Benito-Gutierrez E.L."/>
            <person name="Dubchak I."/>
            <person name="Garcia-Fernandez J."/>
            <person name="Gibson-Brown J.J."/>
            <person name="Grigoriev I.V."/>
            <person name="Horton A.C."/>
            <person name="de Jong P.J."/>
            <person name="Jurka J."/>
            <person name="Kapitonov V.V."/>
            <person name="Kohara Y."/>
            <person name="Kuroki Y."/>
            <person name="Lindquist E."/>
            <person name="Lucas S."/>
            <person name="Osoegawa K."/>
            <person name="Pennacchio L.A."/>
            <person name="Salamov A.A."/>
            <person name="Satou Y."/>
            <person name="Sauka-Spengler T."/>
            <person name="Schmutz J."/>
            <person name="Shin-I T."/>
            <person name="Toyoda A."/>
            <person name="Bronner-Fraser M."/>
            <person name="Fujiyama A."/>
            <person name="Holland L.Z."/>
            <person name="Holland P.W.H."/>
            <person name="Satoh N."/>
            <person name="Rokhsar D.S."/>
        </authorList>
    </citation>
    <scope>NUCLEOTIDE SEQUENCE [LARGE SCALE GENOMIC DNA]</scope>
    <source>
        <strain evidence="13">S238N-H82</strain>
        <tissue evidence="13">Testes</tissue>
    </source>
</reference>
<organism>
    <name type="scientific">Branchiostoma floridae</name>
    <name type="common">Florida lancelet</name>
    <name type="synonym">Amphioxus</name>
    <dbReference type="NCBI Taxonomy" id="7739"/>
    <lineage>
        <taxon>Eukaryota</taxon>
        <taxon>Metazoa</taxon>
        <taxon>Chordata</taxon>
        <taxon>Cephalochordata</taxon>
        <taxon>Leptocardii</taxon>
        <taxon>Amphioxiformes</taxon>
        <taxon>Branchiostomatidae</taxon>
        <taxon>Branchiostoma</taxon>
    </lineage>
</organism>
<feature type="binding site" evidence="10">
    <location>
        <position position="117"/>
    </location>
    <ligand>
        <name>an alpha-L-fucosyl-(1-&gt;2)-beta-D-galactosyl derivative</name>
        <dbReference type="ChEBI" id="CHEBI:140327"/>
    </ligand>
</feature>
<keyword evidence="3" id="KW-0964">Secreted</keyword>
<dbReference type="Pfam" id="PF00090">
    <property type="entry name" value="TSP_1"/>
    <property type="match status" value="4"/>
</dbReference>
<dbReference type="GO" id="GO:0016020">
    <property type="term" value="C:membrane"/>
    <property type="evidence" value="ECO:0007669"/>
    <property type="project" value="InterPro"/>
</dbReference>
<evidence type="ECO:0000256" key="8">
    <source>
        <dbReference type="ARBA" id="ARBA00023157"/>
    </source>
</evidence>
<dbReference type="PROSITE" id="PS50060">
    <property type="entry name" value="MAM_2"/>
    <property type="match status" value="2"/>
</dbReference>
<feature type="domain" description="MAM" evidence="12">
    <location>
        <begin position="353"/>
        <end position="481"/>
    </location>
</feature>
<dbReference type="PROSITE" id="PS50092">
    <property type="entry name" value="TSP1"/>
    <property type="match status" value="3"/>
</dbReference>
<dbReference type="PANTHER" id="PTHR22906:SF43">
    <property type="entry name" value="PROPERDIN"/>
    <property type="match status" value="1"/>
</dbReference>
<dbReference type="SMART" id="SM00209">
    <property type="entry name" value="TSP1"/>
    <property type="match status" value="4"/>
</dbReference>
<proteinExistence type="inferred from homology"/>
<dbReference type="FunFam" id="2.20.100.10:FF:000080">
    <property type="entry name" value="SCO-spondin"/>
    <property type="match status" value="1"/>
</dbReference>
<dbReference type="InterPro" id="IPR013320">
    <property type="entry name" value="ConA-like_dom_sf"/>
</dbReference>
<evidence type="ECO:0000256" key="7">
    <source>
        <dbReference type="ARBA" id="ARBA00022737"/>
    </source>
</evidence>
<keyword evidence="6" id="KW-0732">Signal</keyword>
<feature type="domain" description="MAM" evidence="12">
    <location>
        <begin position="176"/>
        <end position="347"/>
    </location>
</feature>
<keyword evidence="8" id="KW-1015">Disulfide bond</keyword>
<dbReference type="InterPro" id="IPR000884">
    <property type="entry name" value="TSP1_rpt"/>
</dbReference>